<accession>G7TA57</accession>
<evidence type="ECO:0000313" key="1">
    <source>
        <dbReference type="EMBL" id="AEQ97242.1"/>
    </source>
</evidence>
<dbReference type="HOGENOM" id="CLU_2670215_0_0_6"/>
<dbReference type="AlphaFoldDB" id="G7TA57"/>
<evidence type="ECO:0000313" key="2">
    <source>
        <dbReference type="Proteomes" id="UP000008851"/>
    </source>
</evidence>
<dbReference type="KEGG" id="xor:XOC_3144"/>
<reference evidence="1 2" key="1">
    <citation type="journal article" date="2011" name="J. Bacteriol.">
        <title>Two new complete genome sequences offer insight into host and tissue specificity of plant pathogenic Xanthomonas spp.</title>
        <authorList>
            <person name="Bogdanove A.J."/>
            <person name="Koebnik R."/>
            <person name="Lu H."/>
            <person name="Furutani A."/>
            <person name="Angiuoli S.V."/>
            <person name="Patil P.B."/>
            <person name="Van Sluys M.A."/>
            <person name="Ryan R.P."/>
            <person name="Meyer D.F."/>
            <person name="Han S.W."/>
            <person name="Aparna G."/>
            <person name="Rajaram M."/>
            <person name="Delcher A.L."/>
            <person name="Phillippy A.M."/>
            <person name="Puiu D."/>
            <person name="Schatz M.C."/>
            <person name="Shumway M."/>
            <person name="Sommer D.D."/>
            <person name="Trapnell C."/>
            <person name="Benahmed F."/>
            <person name="Dimitrov G."/>
            <person name="Madupu R."/>
            <person name="Radune D."/>
            <person name="Sullivan S."/>
            <person name="Jha G."/>
            <person name="Ishihara H."/>
            <person name="Lee S.W."/>
            <person name="Pandey A."/>
            <person name="Sharma V."/>
            <person name="Sriariyanun M."/>
            <person name="Szurek B."/>
            <person name="Vera-Cruz C.M."/>
            <person name="Dorman K.S."/>
            <person name="Ronald P.C."/>
            <person name="Verdier V."/>
            <person name="Dow J.M."/>
            <person name="Sonti R.V."/>
            <person name="Tsuge S."/>
            <person name="Brendel V.P."/>
            <person name="Rabinowicz P.D."/>
            <person name="Leach J.E."/>
            <person name="White F.F."/>
            <person name="Salzberg S.L."/>
        </authorList>
    </citation>
    <scope>NUCLEOTIDE SEQUENCE [LARGE SCALE GENOMIC DNA]</scope>
    <source>
        <strain evidence="1 2">BLS256</strain>
    </source>
</reference>
<proteinExistence type="predicted"/>
<gene>
    <name evidence="1" type="ORF">XOC_3144</name>
</gene>
<organism evidence="1 2">
    <name type="scientific">Xanthomonas oryzae pv. oryzicola (strain BLS256)</name>
    <dbReference type="NCBI Taxonomy" id="383407"/>
    <lineage>
        <taxon>Bacteria</taxon>
        <taxon>Pseudomonadati</taxon>
        <taxon>Pseudomonadota</taxon>
        <taxon>Gammaproteobacteria</taxon>
        <taxon>Lysobacterales</taxon>
        <taxon>Lysobacteraceae</taxon>
        <taxon>Xanthomonas</taxon>
    </lineage>
</organism>
<sequence length="75" mass="8243">MTEQYQQAIAEVPVHQVPTDLLPALGELDRSAQAIHAAIVQSPRSAFLLSQLQRTDAKRLQFPRLACEGEASFPS</sequence>
<protein>
    <submittedName>
        <fullName evidence="1">Uncharacterized protein</fullName>
    </submittedName>
</protein>
<dbReference type="EMBL" id="CP003057">
    <property type="protein sequence ID" value="AEQ97242.1"/>
    <property type="molecule type" value="Genomic_DNA"/>
</dbReference>
<dbReference type="Proteomes" id="UP000008851">
    <property type="component" value="Chromosome"/>
</dbReference>
<name>G7TA57_XANOB</name>